<comment type="function">
    <text evidence="10">Critical regulator of endosomal recycling of numerous surface proteins, including integrins, signaling receptor and channels. Binds to NPxY sequences in the cytoplasmic tails of target cargos. Associates with retriever and CCC complexes to prevent lysosomal degradation and promote cell surface recycling of numerous cargos such as integrins ITGB1, ITGB5 and their associated alpha subunits. Also required for maintenance of normal cell surface levels of APP and LRP1. Interacts with membranes containing phosphatidylinositol 3-phosphate (PtdIns(3P)).</text>
</comment>
<sequence>MHLCVCGTEECYDDADAQTGKHTRYQIHVNGCYHCSVRYSELLNLHSQIRLSLGPSRRVPSQAPHALYDEGVEQRRRELDIYLRAVAQHQGIRHSGIVAAFLDSALKDDDDGDGDKDHGDNGDVDNGDVDMVANHTSSSASSLSPAPLAISLITKKEITVTCTRTDRTPAVLQRACKHLRVSEQFTDKFALFLVTADLGTTVRRLQSFESPLLSLHRHGKDTHRIQLRKGYFDPACEDEMLDDAAAQQLIRAQAVHELRAGQLACEDEHMHEIKRLKSAGDTRAFLQACRQVHGYNAVFIADCASDFPQPNTPATLILTHNAVRIRTEGDDRHEFVFPIRRIRHWQVSGSSPESLAFRFDYQREGGTISTITVSTPCAIHASMCLQAAVDEIIQLRQRRISGDEGDRRRPSEEQRTQRRRQQRQTGGDGGDGGTHARSSHHAHGNGASSGSGKRSAPSTPAKPTKSRTSAVIDEADISQGHHFGLTQQDVFGDNDL</sequence>
<dbReference type="STRING" id="946362.F2URT3"/>
<evidence type="ECO:0000256" key="8">
    <source>
        <dbReference type="ARBA" id="ARBA00023121"/>
    </source>
</evidence>
<dbReference type="InterPro" id="IPR000159">
    <property type="entry name" value="RA_dom"/>
</dbReference>
<name>F2URT3_SALR5</name>
<gene>
    <name evidence="14" type="ORF">PTSG_10591</name>
</gene>
<dbReference type="InterPro" id="IPR048763">
    <property type="entry name" value="SNX17-31_FERM_F1"/>
</dbReference>
<dbReference type="GeneID" id="16068654"/>
<feature type="compositionally biased region" description="Basic and acidic residues" evidence="11">
    <location>
        <begin position="400"/>
        <end position="416"/>
    </location>
</feature>
<keyword evidence="7" id="KW-0653">Protein transport</keyword>
<evidence type="ECO:0000313" key="14">
    <source>
        <dbReference type="EMBL" id="EGD80338.1"/>
    </source>
</evidence>
<evidence type="ECO:0000256" key="9">
    <source>
        <dbReference type="ARBA" id="ARBA00023136"/>
    </source>
</evidence>
<proteinExistence type="inferred from homology"/>
<dbReference type="SUPFAM" id="SSF64268">
    <property type="entry name" value="PX domain"/>
    <property type="match status" value="1"/>
</dbReference>
<dbReference type="PANTHER" id="PTHR12431:SF14">
    <property type="entry name" value="LD15323P"/>
    <property type="match status" value="1"/>
</dbReference>
<comment type="similarity">
    <text evidence="3">Belongs to the sorting nexin family.</text>
</comment>
<comment type="subcellular location">
    <subcellularLocation>
        <location evidence="1">Cytoplasmic vesicle membrane</location>
        <topology evidence="1">Peripheral membrane protein</topology>
        <orientation evidence="1">Cytoplasmic side</orientation>
    </subcellularLocation>
    <subcellularLocation>
        <location evidence="2">Early endosome</location>
    </subcellularLocation>
</comment>
<dbReference type="GO" id="GO:0035091">
    <property type="term" value="F:phosphatidylinositol binding"/>
    <property type="evidence" value="ECO:0007669"/>
    <property type="project" value="InterPro"/>
</dbReference>
<dbReference type="CDD" id="cd16121">
    <property type="entry name" value="FERM_F1_SNX17"/>
    <property type="match status" value="1"/>
</dbReference>
<evidence type="ECO:0000256" key="2">
    <source>
        <dbReference type="ARBA" id="ARBA00004412"/>
    </source>
</evidence>
<dbReference type="InterPro" id="IPR040842">
    <property type="entry name" value="SNX17/31_FERM"/>
</dbReference>
<evidence type="ECO:0000256" key="1">
    <source>
        <dbReference type="ARBA" id="ARBA00004180"/>
    </source>
</evidence>
<evidence type="ECO:0000259" key="13">
    <source>
        <dbReference type="PROSITE" id="PS50200"/>
    </source>
</evidence>
<keyword evidence="6" id="KW-0967">Endosome</keyword>
<evidence type="ECO:0000256" key="11">
    <source>
        <dbReference type="SAM" id="MobiDB-lite"/>
    </source>
</evidence>
<accession>F2URT3</accession>
<dbReference type="KEGG" id="sre:PTSG_10591"/>
<dbReference type="OrthoDB" id="5772781at2759"/>
<dbReference type="Pfam" id="PF21273">
    <property type="entry name" value="SNX17-27-31_F1_FERM"/>
    <property type="match status" value="1"/>
</dbReference>
<dbReference type="InterPro" id="IPR011993">
    <property type="entry name" value="PH-like_dom_sf"/>
</dbReference>
<keyword evidence="8" id="KW-0446">Lipid-binding</keyword>
<organism evidence="15">
    <name type="scientific">Salpingoeca rosetta (strain ATCC 50818 / BSB-021)</name>
    <dbReference type="NCBI Taxonomy" id="946362"/>
    <lineage>
        <taxon>Eukaryota</taxon>
        <taxon>Choanoflagellata</taxon>
        <taxon>Craspedida</taxon>
        <taxon>Salpingoecidae</taxon>
        <taxon>Salpingoeca</taxon>
    </lineage>
</organism>
<dbReference type="InParanoid" id="F2URT3"/>
<keyword evidence="5" id="KW-0813">Transport</keyword>
<feature type="domain" description="PX" evidence="12">
    <location>
        <begin position="1"/>
        <end position="109"/>
    </location>
</feature>
<dbReference type="GO" id="GO:0005769">
    <property type="term" value="C:early endosome"/>
    <property type="evidence" value="ECO:0007669"/>
    <property type="project" value="UniProtKB-SubCell"/>
</dbReference>
<evidence type="ECO:0000256" key="3">
    <source>
        <dbReference type="ARBA" id="ARBA00010883"/>
    </source>
</evidence>
<keyword evidence="9" id="KW-0472">Membrane</keyword>
<feature type="domain" description="Ras-associating" evidence="13">
    <location>
        <begin position="158"/>
        <end position="232"/>
    </location>
</feature>
<evidence type="ECO:0000256" key="7">
    <source>
        <dbReference type="ARBA" id="ARBA00022927"/>
    </source>
</evidence>
<dbReference type="PROSITE" id="PS50200">
    <property type="entry name" value="RA"/>
    <property type="match status" value="1"/>
</dbReference>
<feature type="region of interest" description="Disordered" evidence="11">
    <location>
        <begin position="400"/>
        <end position="496"/>
    </location>
</feature>
<evidence type="ECO:0000256" key="5">
    <source>
        <dbReference type="ARBA" id="ARBA00022448"/>
    </source>
</evidence>
<dbReference type="PROSITE" id="PS50195">
    <property type="entry name" value="PX"/>
    <property type="match status" value="1"/>
</dbReference>
<dbReference type="GO" id="GO:0007165">
    <property type="term" value="P:signal transduction"/>
    <property type="evidence" value="ECO:0007669"/>
    <property type="project" value="InterPro"/>
</dbReference>
<dbReference type="Gene3D" id="1.20.80.60">
    <property type="match status" value="1"/>
</dbReference>
<reference evidence="14" key="1">
    <citation type="submission" date="2009-08" db="EMBL/GenBank/DDBJ databases">
        <title>Annotation of Salpingoeca rosetta.</title>
        <authorList>
            <consortium name="The Broad Institute Genome Sequencing Platform"/>
            <person name="Russ C."/>
            <person name="Cuomo C."/>
            <person name="Burger G."/>
            <person name="Gray M.W."/>
            <person name="Holland P.W.H."/>
            <person name="King N."/>
            <person name="Lang F.B.F."/>
            <person name="Roger A.J."/>
            <person name="Ruiz-Trillo I."/>
            <person name="Young S.K."/>
            <person name="Zeng Q."/>
            <person name="Gargeya S."/>
            <person name="Alvarado L."/>
            <person name="Berlin A."/>
            <person name="Chapman S.B."/>
            <person name="Chen Z."/>
            <person name="Freedman E."/>
            <person name="Gellesch M."/>
            <person name="Goldberg J."/>
            <person name="Griggs A."/>
            <person name="Gujja S."/>
            <person name="Heilman E."/>
            <person name="Heiman D."/>
            <person name="Howarth C."/>
            <person name="Mehta T."/>
            <person name="Neiman D."/>
            <person name="Pearson M."/>
            <person name="Roberts A."/>
            <person name="Saif S."/>
            <person name="Shea T."/>
            <person name="Shenoy N."/>
            <person name="Sisk P."/>
            <person name="Stolte C."/>
            <person name="Sykes S."/>
            <person name="White J."/>
            <person name="Yandava C."/>
            <person name="Haas B."/>
            <person name="Nusbaum C."/>
            <person name="Birren B."/>
        </authorList>
    </citation>
    <scope>NUCLEOTIDE SEQUENCE [LARGE SCALE GENOMIC DNA]</scope>
    <source>
        <strain evidence="14">ATCC 50818</strain>
    </source>
</reference>
<dbReference type="Gene3D" id="3.30.1520.10">
    <property type="entry name" value="Phox-like domain"/>
    <property type="match status" value="1"/>
</dbReference>
<evidence type="ECO:0000259" key="12">
    <source>
        <dbReference type="PROSITE" id="PS50195"/>
    </source>
</evidence>
<evidence type="ECO:0000313" key="15">
    <source>
        <dbReference type="Proteomes" id="UP000007799"/>
    </source>
</evidence>
<dbReference type="Proteomes" id="UP000007799">
    <property type="component" value="Unassembled WGS sequence"/>
</dbReference>
<evidence type="ECO:0000256" key="10">
    <source>
        <dbReference type="ARBA" id="ARBA00045612"/>
    </source>
</evidence>
<dbReference type="InterPro" id="IPR036871">
    <property type="entry name" value="PX_dom_sf"/>
</dbReference>
<dbReference type="Gene3D" id="2.30.29.30">
    <property type="entry name" value="Pleckstrin-homology domain (PH domain)/Phosphotyrosine-binding domain (PTB)"/>
    <property type="match status" value="1"/>
</dbReference>
<evidence type="ECO:0000256" key="6">
    <source>
        <dbReference type="ARBA" id="ARBA00022753"/>
    </source>
</evidence>
<dbReference type="Pfam" id="PF18116">
    <property type="entry name" value="SNX17_FERM_C"/>
    <property type="match status" value="1"/>
</dbReference>
<keyword evidence="15" id="KW-1185">Reference proteome</keyword>
<dbReference type="GO" id="GO:0030659">
    <property type="term" value="C:cytoplasmic vesicle membrane"/>
    <property type="evidence" value="ECO:0007669"/>
    <property type="project" value="UniProtKB-SubCell"/>
</dbReference>
<dbReference type="GO" id="GO:0032456">
    <property type="term" value="P:endocytic recycling"/>
    <property type="evidence" value="ECO:0007669"/>
    <property type="project" value="TreeGrafter"/>
</dbReference>
<feature type="region of interest" description="Disordered" evidence="11">
    <location>
        <begin position="109"/>
        <end position="141"/>
    </location>
</feature>
<protein>
    <recommendedName>
        <fullName evidence="4">Sorting nexin-17</fullName>
    </recommendedName>
</protein>
<dbReference type="RefSeq" id="XP_004988128.1">
    <property type="nucleotide sequence ID" value="XM_004988071.1"/>
</dbReference>
<dbReference type="InterPro" id="IPR001683">
    <property type="entry name" value="PX_dom"/>
</dbReference>
<dbReference type="InterPro" id="IPR028666">
    <property type="entry name" value="SNX17_FERM_N"/>
</dbReference>
<dbReference type="eggNOG" id="KOG3784">
    <property type="taxonomic scope" value="Eukaryota"/>
</dbReference>
<dbReference type="AlphaFoldDB" id="F2URT3"/>
<dbReference type="Gene3D" id="3.10.20.90">
    <property type="entry name" value="Phosphatidylinositol 3-kinase Catalytic Subunit, Chain A, domain 1"/>
    <property type="match status" value="1"/>
</dbReference>
<dbReference type="GO" id="GO:0006886">
    <property type="term" value="P:intracellular protein transport"/>
    <property type="evidence" value="ECO:0007669"/>
    <property type="project" value="TreeGrafter"/>
</dbReference>
<dbReference type="EMBL" id="GL832992">
    <property type="protein sequence ID" value="EGD80338.1"/>
    <property type="molecule type" value="Genomic_DNA"/>
</dbReference>
<dbReference type="Pfam" id="PF00787">
    <property type="entry name" value="PX"/>
    <property type="match status" value="1"/>
</dbReference>
<evidence type="ECO:0000256" key="4">
    <source>
        <dbReference type="ARBA" id="ARBA00015282"/>
    </source>
</evidence>
<dbReference type="PANTHER" id="PTHR12431">
    <property type="entry name" value="SORTING NEXIN 17 AND 27"/>
    <property type="match status" value="1"/>
</dbReference>